<dbReference type="SUPFAM" id="SSF52540">
    <property type="entry name" value="P-loop containing nucleoside triphosphate hydrolases"/>
    <property type="match status" value="1"/>
</dbReference>
<dbReference type="CDD" id="cd00009">
    <property type="entry name" value="AAA"/>
    <property type="match status" value="1"/>
</dbReference>
<keyword evidence="2 5" id="KW-0235">DNA replication</keyword>
<accession>A0A5N5U7W5</accession>
<proteinExistence type="inferred from homology"/>
<dbReference type="InterPro" id="IPR036388">
    <property type="entry name" value="WH-like_DNA-bd_sf"/>
</dbReference>
<dbReference type="GO" id="GO:0006260">
    <property type="term" value="P:DNA replication"/>
    <property type="evidence" value="ECO:0007669"/>
    <property type="project" value="UniProtKB-UniRule"/>
</dbReference>
<sequence length="350" mass="40076">MTRKLISDPEPLQPEYIPSNFVNRENTKTALSNLIGPDSSRNIHLQGPEGTGKTHLTLRQLNQLDQVNTCYVDCKNSDTQYKALRQMLQSLTEEPVNTGYHTSDLQRKIEERTGAIHTVIVLDEIEFLLENDGDSLLYFLSRMENQSKVNVITISNQSLNLQKQVEERTFSSLQPYPIQLEPYTGEEVYDIILDRARKSLKPQTVQKSSLTYIASKTTNPRLAIQLLKTAAKTADKIITENHVQQIEEKALNEYIDQLLNTFTEHHTILLQAIEELAENTDTTIQTGDVYESYQDLCQSQERESLSNRRISDHLKQLELLNLIKAEYHYGGTKGKTREIRLNYPGSYSKS</sequence>
<organism evidence="7 8">
    <name type="scientific">Halosegnis rubeus</name>
    <dbReference type="NCBI Taxonomy" id="2212850"/>
    <lineage>
        <taxon>Archaea</taxon>
        <taxon>Methanobacteriati</taxon>
        <taxon>Methanobacteriota</taxon>
        <taxon>Stenosarchaea group</taxon>
        <taxon>Halobacteria</taxon>
        <taxon>Halobacteriales</taxon>
        <taxon>Natronomonadaceae</taxon>
        <taxon>Halosegnis</taxon>
    </lineage>
</organism>
<evidence type="ECO:0000256" key="4">
    <source>
        <dbReference type="ARBA" id="ARBA00022840"/>
    </source>
</evidence>
<keyword evidence="4 5" id="KW-0067">ATP-binding</keyword>
<protein>
    <recommendedName>
        <fullName evidence="5">ORC1-type DNA replication protein</fullName>
    </recommendedName>
</protein>
<dbReference type="Gene3D" id="1.10.8.60">
    <property type="match status" value="1"/>
</dbReference>
<dbReference type="Proteomes" id="UP000326865">
    <property type="component" value="Unassembled WGS sequence"/>
</dbReference>
<evidence type="ECO:0000256" key="5">
    <source>
        <dbReference type="HAMAP-Rule" id="MF_01407"/>
    </source>
</evidence>
<comment type="caution">
    <text evidence="7">The sequence shown here is derived from an EMBL/GenBank/DDBJ whole genome shotgun (WGS) entry which is preliminary data.</text>
</comment>
<evidence type="ECO:0000256" key="3">
    <source>
        <dbReference type="ARBA" id="ARBA00022741"/>
    </source>
</evidence>
<dbReference type="RefSeq" id="WP_152133855.1">
    <property type="nucleotide sequence ID" value="NZ_QKKZ01000002.1"/>
</dbReference>
<feature type="binding site" evidence="5">
    <location>
        <position position="183"/>
    </location>
    <ligand>
        <name>ATP</name>
        <dbReference type="ChEBI" id="CHEBI:30616"/>
    </ligand>
</feature>
<feature type="domain" description="Cdc6 C-terminal" evidence="6">
    <location>
        <begin position="270"/>
        <end position="349"/>
    </location>
</feature>
<dbReference type="InterPro" id="IPR050311">
    <property type="entry name" value="ORC1/CDC6"/>
</dbReference>
<name>A0A5N5U7W5_9EURY</name>
<dbReference type="Pfam" id="PF22703">
    <property type="entry name" value="Cdc6_lid"/>
    <property type="match status" value="1"/>
</dbReference>
<dbReference type="NCBIfam" id="TIGR02928">
    <property type="entry name" value="orc1/cdc6 family replication initiation protein"/>
    <property type="match status" value="1"/>
</dbReference>
<comment type="similarity">
    <text evidence="1 5">Belongs to the CDC6/cdc18 family.</text>
</comment>
<dbReference type="SMART" id="SM01074">
    <property type="entry name" value="Cdc6_C"/>
    <property type="match status" value="1"/>
</dbReference>
<dbReference type="SUPFAM" id="SSF46785">
    <property type="entry name" value="Winged helix' DNA-binding domain"/>
    <property type="match status" value="1"/>
</dbReference>
<evidence type="ECO:0000313" key="8">
    <source>
        <dbReference type="Proteomes" id="UP000326865"/>
    </source>
</evidence>
<reference evidence="7 8" key="1">
    <citation type="submission" date="2019-10" db="EMBL/GenBank/DDBJ databases">
        <title>Unraveling microbial dark matter from salterns through culturing: the case of the genus Halosegnis.</title>
        <authorList>
            <person name="Duran-Viseras A."/>
            <person name="Andrei A.-S."/>
            <person name="Vera-Gargallo B."/>
            <person name="Ghai R."/>
            <person name="Sanchez-Porro C."/>
            <person name="Ventosa A."/>
        </authorList>
    </citation>
    <scope>NUCLEOTIDE SEQUENCE [LARGE SCALE GENOMIC DNA]</scope>
    <source>
        <strain evidence="7 8">F18-79</strain>
    </source>
</reference>
<dbReference type="InterPro" id="IPR049945">
    <property type="entry name" value="AAA_22"/>
</dbReference>
<dbReference type="PANTHER" id="PTHR10763:SF26">
    <property type="entry name" value="CELL DIVISION CONTROL PROTEIN 6 HOMOLOG"/>
    <property type="match status" value="1"/>
</dbReference>
<dbReference type="Gene3D" id="3.40.50.300">
    <property type="entry name" value="P-loop containing nucleotide triphosphate hydrolases"/>
    <property type="match status" value="1"/>
</dbReference>
<feature type="binding site" evidence="5">
    <location>
        <position position="195"/>
    </location>
    <ligand>
        <name>ATP</name>
        <dbReference type="ChEBI" id="CHEBI:30616"/>
    </ligand>
</feature>
<dbReference type="InterPro" id="IPR027417">
    <property type="entry name" value="P-loop_NTPase"/>
</dbReference>
<dbReference type="PANTHER" id="PTHR10763">
    <property type="entry name" value="CELL DIVISION CONTROL PROTEIN 6-RELATED"/>
    <property type="match status" value="1"/>
</dbReference>
<dbReference type="InterPro" id="IPR036390">
    <property type="entry name" value="WH_DNA-bd_sf"/>
</dbReference>
<dbReference type="GO" id="GO:0016887">
    <property type="term" value="F:ATP hydrolysis activity"/>
    <property type="evidence" value="ECO:0007669"/>
    <property type="project" value="InterPro"/>
</dbReference>
<keyword evidence="3 5" id="KW-0547">Nucleotide-binding</keyword>
<dbReference type="InterPro" id="IPR014277">
    <property type="entry name" value="Orc1/Cdc6_arc"/>
</dbReference>
<evidence type="ECO:0000259" key="6">
    <source>
        <dbReference type="SMART" id="SM01074"/>
    </source>
</evidence>
<dbReference type="CDD" id="cd08768">
    <property type="entry name" value="Cdc6_C"/>
    <property type="match status" value="1"/>
</dbReference>
<dbReference type="GO" id="GO:0005524">
    <property type="term" value="F:ATP binding"/>
    <property type="evidence" value="ECO:0007669"/>
    <property type="project" value="UniProtKB-UniRule"/>
</dbReference>
<dbReference type="HAMAP" id="MF_01407">
    <property type="entry name" value="ORC1_type_DNA_replic_protein"/>
    <property type="match status" value="1"/>
</dbReference>
<gene>
    <name evidence="7" type="ORF">DM867_05615</name>
</gene>
<dbReference type="InterPro" id="IPR015163">
    <property type="entry name" value="Cdc6_C"/>
</dbReference>
<keyword evidence="8" id="KW-1185">Reference proteome</keyword>
<dbReference type="Pfam" id="PF13401">
    <property type="entry name" value="AAA_22"/>
    <property type="match status" value="1"/>
</dbReference>
<feature type="binding site" evidence="5">
    <location>
        <begin position="51"/>
        <end position="55"/>
    </location>
    <ligand>
        <name>ATP</name>
        <dbReference type="ChEBI" id="CHEBI:30616"/>
    </ligand>
</feature>
<evidence type="ECO:0000313" key="7">
    <source>
        <dbReference type="EMBL" id="KAB7514597.1"/>
    </source>
</evidence>
<dbReference type="EMBL" id="QKKZ01000002">
    <property type="protein sequence ID" value="KAB7514597.1"/>
    <property type="molecule type" value="Genomic_DNA"/>
</dbReference>
<evidence type="ECO:0000256" key="1">
    <source>
        <dbReference type="ARBA" id="ARBA00006184"/>
    </source>
</evidence>
<comment type="function">
    <text evidence="5">Involved in regulation of DNA replication.</text>
</comment>
<dbReference type="Gene3D" id="1.10.10.10">
    <property type="entry name" value="Winged helix-like DNA-binding domain superfamily/Winged helix DNA-binding domain"/>
    <property type="match status" value="1"/>
</dbReference>
<dbReference type="Pfam" id="PF09079">
    <property type="entry name" value="WHD_Cdc6"/>
    <property type="match status" value="1"/>
</dbReference>
<dbReference type="AlphaFoldDB" id="A0A5N5U7W5"/>
<evidence type="ECO:0000256" key="2">
    <source>
        <dbReference type="ARBA" id="ARBA00022705"/>
    </source>
</evidence>
<dbReference type="InterPro" id="IPR055237">
    <property type="entry name" value="Cdc6_lid"/>
</dbReference>